<dbReference type="AlphaFoldDB" id="A7THE8"/>
<dbReference type="HOGENOM" id="CLU_1020130_0_0_1"/>
<dbReference type="Proteomes" id="UP000000267">
    <property type="component" value="Unassembled WGS sequence"/>
</dbReference>
<dbReference type="KEGG" id="vpo:Kpol_1039p21"/>
<feature type="transmembrane region" description="Helical" evidence="1">
    <location>
        <begin position="86"/>
        <end position="108"/>
    </location>
</feature>
<dbReference type="RefSeq" id="XP_001646130.1">
    <property type="nucleotide sequence ID" value="XM_001646080.1"/>
</dbReference>
<keyword evidence="3" id="KW-1185">Reference proteome</keyword>
<keyword evidence="1" id="KW-0472">Membrane</keyword>
<evidence type="ECO:0000313" key="2">
    <source>
        <dbReference type="EMBL" id="EDO18272.1"/>
    </source>
</evidence>
<keyword evidence="1" id="KW-1133">Transmembrane helix</keyword>
<dbReference type="GeneID" id="5546549"/>
<name>A7THE8_VANPO</name>
<dbReference type="EMBL" id="DS480391">
    <property type="protein sequence ID" value="EDO18272.1"/>
    <property type="molecule type" value="Genomic_DNA"/>
</dbReference>
<protein>
    <submittedName>
        <fullName evidence="2">Uncharacterized protein</fullName>
    </submittedName>
</protein>
<sequence length="273" mass="30387">MNELDLIMTPNITDYINPSVPKETEVVKIHKQLTDTIGNSTFIPSAVSTVVPMETRYKNQYTFQVGIPSASSNKYIRNSSNKPDGFMFILMGTIICTIILLMIGWLLFRSCMERKKKLRTTDIEDLDKSDSLHFPYKSSRLSGIPTQIGSYKQGTSIDKKFLDILDSNSAGNNISPVSINNNVSYYSFVPTDGGESVHFIVDSGYEEDSEERGEGDSLNSDIAISNVPCSTEKMTDSYRKDSLHVSVSLEALRNDESGMNNEVDNKNSKTVSI</sequence>
<proteinExistence type="predicted"/>
<keyword evidence="1" id="KW-0812">Transmembrane</keyword>
<reference evidence="2 3" key="1">
    <citation type="journal article" date="2007" name="Proc. Natl. Acad. Sci. U.S.A.">
        <title>Independent sorting-out of thousands of duplicated gene pairs in two yeast species descended from a whole-genome duplication.</title>
        <authorList>
            <person name="Scannell D.R."/>
            <person name="Frank A.C."/>
            <person name="Conant G.C."/>
            <person name="Byrne K.P."/>
            <person name="Woolfit M."/>
            <person name="Wolfe K.H."/>
        </authorList>
    </citation>
    <scope>NUCLEOTIDE SEQUENCE [LARGE SCALE GENOMIC DNA]</scope>
    <source>
        <strain evidence="3">ATCC 22028 / DSM 70294 / BCRC 21397 / CBS 2163 / NBRC 10782 / NRRL Y-8283 / UCD 57-17</strain>
    </source>
</reference>
<evidence type="ECO:0000256" key="1">
    <source>
        <dbReference type="SAM" id="Phobius"/>
    </source>
</evidence>
<evidence type="ECO:0000313" key="3">
    <source>
        <dbReference type="Proteomes" id="UP000000267"/>
    </source>
</evidence>
<dbReference type="InParanoid" id="A7THE8"/>
<organism evidence="3">
    <name type="scientific">Vanderwaltozyma polyspora (strain ATCC 22028 / DSM 70294 / BCRC 21397 / CBS 2163 / NBRC 10782 / NRRL Y-8283 / UCD 57-17)</name>
    <name type="common">Kluyveromyces polysporus</name>
    <dbReference type="NCBI Taxonomy" id="436907"/>
    <lineage>
        <taxon>Eukaryota</taxon>
        <taxon>Fungi</taxon>
        <taxon>Dikarya</taxon>
        <taxon>Ascomycota</taxon>
        <taxon>Saccharomycotina</taxon>
        <taxon>Saccharomycetes</taxon>
        <taxon>Saccharomycetales</taxon>
        <taxon>Saccharomycetaceae</taxon>
        <taxon>Vanderwaltozyma</taxon>
    </lineage>
</organism>
<accession>A7THE8</accession>
<gene>
    <name evidence="2" type="ORF">Kpol_1039p21</name>
</gene>